<dbReference type="FunCoup" id="A0A1B4XD32">
    <property type="interactions" value="436"/>
</dbReference>
<feature type="binding site" evidence="8">
    <location>
        <begin position="13"/>
        <end position="18"/>
    </location>
    <ligand>
        <name>ATP</name>
        <dbReference type="ChEBI" id="CHEBI:30616"/>
    </ligand>
</feature>
<dbReference type="Proteomes" id="UP000243180">
    <property type="component" value="Chromosome"/>
</dbReference>
<comment type="function">
    <text evidence="8">Catalyzes a mechanistically unusual reaction, the ATP-dependent insertion of CO2 between the N7 and N8 nitrogen atoms of 7,8-diaminopelargonic acid (DAPA, also called 7,8-diammoniononanoate) to form a ureido ring.</text>
</comment>
<feature type="binding site" evidence="8">
    <location>
        <begin position="116"/>
        <end position="119"/>
    </location>
    <ligand>
        <name>ATP</name>
        <dbReference type="ChEBI" id="CHEBI:30616"/>
    </ligand>
</feature>
<evidence type="ECO:0000256" key="4">
    <source>
        <dbReference type="ARBA" id="ARBA00022741"/>
    </source>
</evidence>
<comment type="pathway">
    <text evidence="8">Cofactor biosynthesis; biotin biosynthesis; biotin from 7,8-diaminononanoate: step 1/2.</text>
</comment>
<feature type="active site" evidence="8">
    <location>
        <position position="38"/>
    </location>
</feature>
<evidence type="ECO:0000256" key="8">
    <source>
        <dbReference type="HAMAP-Rule" id="MF_00336"/>
    </source>
</evidence>
<evidence type="ECO:0000313" key="10">
    <source>
        <dbReference type="Proteomes" id="UP000243180"/>
    </source>
</evidence>
<dbReference type="GO" id="GO:0009102">
    <property type="term" value="P:biotin biosynthetic process"/>
    <property type="evidence" value="ECO:0007669"/>
    <property type="project" value="UniProtKB-UniRule"/>
</dbReference>
<feature type="binding site" evidence="8">
    <location>
        <position position="17"/>
    </location>
    <ligand>
        <name>Mg(2+)</name>
        <dbReference type="ChEBI" id="CHEBI:18420"/>
    </ligand>
</feature>
<accession>A0A1B4XD32</accession>
<dbReference type="RefSeq" id="WP_096359501.1">
    <property type="nucleotide sequence ID" value="NZ_AP014879.1"/>
</dbReference>
<dbReference type="FunFam" id="3.40.50.300:FF:000292">
    <property type="entry name" value="ATP-dependent dethiobiotin synthetase BioD"/>
    <property type="match status" value="1"/>
</dbReference>
<evidence type="ECO:0000256" key="5">
    <source>
        <dbReference type="ARBA" id="ARBA00022756"/>
    </source>
</evidence>
<dbReference type="PANTHER" id="PTHR43210:SF5">
    <property type="entry name" value="DETHIOBIOTIN SYNTHETASE"/>
    <property type="match status" value="1"/>
</dbReference>
<dbReference type="NCBIfam" id="TIGR00347">
    <property type="entry name" value="bioD"/>
    <property type="match status" value="1"/>
</dbReference>
<keyword evidence="4 8" id="KW-0547">Nucleotide-binding</keyword>
<evidence type="ECO:0000256" key="7">
    <source>
        <dbReference type="ARBA" id="ARBA00022842"/>
    </source>
</evidence>
<dbReference type="GO" id="GO:0004141">
    <property type="term" value="F:dethiobiotin synthase activity"/>
    <property type="evidence" value="ECO:0007669"/>
    <property type="project" value="UniProtKB-UniRule"/>
</dbReference>
<dbReference type="InParanoid" id="A0A1B4XD32"/>
<dbReference type="InterPro" id="IPR027417">
    <property type="entry name" value="P-loop_NTPase"/>
</dbReference>
<keyword evidence="1 8" id="KW-0963">Cytoplasm</keyword>
<dbReference type="GO" id="GO:0005829">
    <property type="term" value="C:cytosol"/>
    <property type="evidence" value="ECO:0007669"/>
    <property type="project" value="TreeGrafter"/>
</dbReference>
<comment type="subcellular location">
    <subcellularLocation>
        <location evidence="8">Cytoplasm</location>
    </subcellularLocation>
</comment>
<dbReference type="SUPFAM" id="SSF52540">
    <property type="entry name" value="P-loop containing nucleoside triphosphate hydrolases"/>
    <property type="match status" value="1"/>
</dbReference>
<feature type="binding site" evidence="8">
    <location>
        <position position="116"/>
    </location>
    <ligand>
        <name>Mg(2+)</name>
        <dbReference type="ChEBI" id="CHEBI:18420"/>
    </ligand>
</feature>
<dbReference type="Gene3D" id="3.40.50.300">
    <property type="entry name" value="P-loop containing nucleotide triphosphate hydrolases"/>
    <property type="match status" value="1"/>
</dbReference>
<keyword evidence="5 8" id="KW-0093">Biotin biosynthesis</keyword>
<dbReference type="PIRSF" id="PIRSF006755">
    <property type="entry name" value="DTB_synth"/>
    <property type="match status" value="1"/>
</dbReference>
<comment type="similarity">
    <text evidence="8">Belongs to the dethiobiotin synthetase family.</text>
</comment>
<dbReference type="Pfam" id="PF13500">
    <property type="entry name" value="AAA_26"/>
    <property type="match status" value="1"/>
</dbReference>
<dbReference type="GO" id="GO:0000287">
    <property type="term" value="F:magnesium ion binding"/>
    <property type="evidence" value="ECO:0007669"/>
    <property type="project" value="UniProtKB-UniRule"/>
</dbReference>
<dbReference type="AlphaFoldDB" id="A0A1B4XD32"/>
<protein>
    <recommendedName>
        <fullName evidence="8">ATP-dependent dethiobiotin synthetase BioD</fullName>
        <ecNumber evidence="8">6.3.3.3</ecNumber>
    </recommendedName>
    <alternativeName>
        <fullName evidence="8">DTB synthetase</fullName>
        <shortName evidence="8">DTBS</shortName>
    </alternativeName>
    <alternativeName>
        <fullName evidence="8">Dethiobiotin synthase</fullName>
    </alternativeName>
</protein>
<feature type="binding site" evidence="8">
    <location>
        <position position="42"/>
    </location>
    <ligand>
        <name>substrate</name>
    </ligand>
</feature>
<evidence type="ECO:0000256" key="1">
    <source>
        <dbReference type="ARBA" id="ARBA00022490"/>
    </source>
</evidence>
<comment type="subunit">
    <text evidence="8">Homodimer.</text>
</comment>
<keyword evidence="2 8" id="KW-0436">Ligase</keyword>
<dbReference type="EC" id="6.3.3.3" evidence="8"/>
<dbReference type="GO" id="GO:0042803">
    <property type="term" value="F:protein homodimerization activity"/>
    <property type="evidence" value="ECO:0007669"/>
    <property type="project" value="UniProtKB-ARBA"/>
</dbReference>
<dbReference type="UniPathway" id="UPA00078">
    <property type="reaction ID" value="UER00161"/>
</dbReference>
<sequence length="229" mass="24184">MSGGWFVSGTDTGVGKTLVSRLLLEALKHAGHPAAGMKPVASGCHVTAAGLRSDDALELMQASGAAADYADVNPYALRSACAPHIAAQEMGVAIRLEKILESFRRLQEKSPWVVVEGVGGWMVPLGEQLTMAEVARALSLPVILVVGLRLGCLNHALLTVEAIRRADIPLAGWVANRIDPAMTHVPENIAALAQKIEAPLLAQIPYQSAAKPDVAAAVFPVAEMIMRFN</sequence>
<reference evidence="9 10" key="1">
    <citation type="submission" date="2015-05" db="EMBL/GenBank/DDBJ databases">
        <title>Complete genome sequence of a sulfur-oxidizing gammaproteobacterium strain HA5.</title>
        <authorList>
            <person name="Miura A."/>
            <person name="Kojima H."/>
            <person name="Fukui M."/>
        </authorList>
    </citation>
    <scope>NUCLEOTIDE SEQUENCE [LARGE SCALE GENOMIC DNA]</scope>
    <source>
        <strain evidence="9 10">HA5</strain>
    </source>
</reference>
<evidence type="ECO:0000313" key="9">
    <source>
        <dbReference type="EMBL" id="BAV32724.1"/>
    </source>
</evidence>
<evidence type="ECO:0000256" key="3">
    <source>
        <dbReference type="ARBA" id="ARBA00022723"/>
    </source>
</evidence>
<evidence type="ECO:0000256" key="2">
    <source>
        <dbReference type="ARBA" id="ARBA00022598"/>
    </source>
</evidence>
<dbReference type="HAMAP" id="MF_00336">
    <property type="entry name" value="BioD"/>
    <property type="match status" value="1"/>
</dbReference>
<dbReference type="KEGG" id="slim:SCL_0402"/>
<keyword evidence="6 8" id="KW-0067">ATP-binding</keyword>
<gene>
    <name evidence="8" type="primary">bioD</name>
    <name evidence="9" type="ORF">SCL_0402</name>
</gene>
<comment type="catalytic activity">
    <reaction evidence="8">
        <text>(7R,8S)-7,8-diammoniononanoate + CO2 + ATP = (4R,5S)-dethiobiotin + ADP + phosphate + 3 H(+)</text>
        <dbReference type="Rhea" id="RHEA:15805"/>
        <dbReference type="ChEBI" id="CHEBI:15378"/>
        <dbReference type="ChEBI" id="CHEBI:16526"/>
        <dbReference type="ChEBI" id="CHEBI:30616"/>
        <dbReference type="ChEBI" id="CHEBI:43474"/>
        <dbReference type="ChEBI" id="CHEBI:149469"/>
        <dbReference type="ChEBI" id="CHEBI:149473"/>
        <dbReference type="ChEBI" id="CHEBI:456216"/>
        <dbReference type="EC" id="6.3.3.3"/>
    </reaction>
</comment>
<keyword evidence="3 8" id="KW-0479">Metal-binding</keyword>
<proteinExistence type="inferred from homology"/>
<evidence type="ECO:0000256" key="6">
    <source>
        <dbReference type="ARBA" id="ARBA00022840"/>
    </source>
</evidence>
<dbReference type="EMBL" id="AP014879">
    <property type="protein sequence ID" value="BAV32724.1"/>
    <property type="molecule type" value="Genomic_DNA"/>
</dbReference>
<dbReference type="GO" id="GO:0005524">
    <property type="term" value="F:ATP binding"/>
    <property type="evidence" value="ECO:0007669"/>
    <property type="project" value="UniProtKB-UniRule"/>
</dbReference>
<comment type="caution">
    <text evidence="8">Lacks conserved residue(s) required for the propagation of feature annotation.</text>
</comment>
<dbReference type="CDD" id="cd03109">
    <property type="entry name" value="DTBS"/>
    <property type="match status" value="1"/>
</dbReference>
<feature type="binding site" evidence="8">
    <location>
        <position position="55"/>
    </location>
    <ligand>
        <name>Mg(2+)</name>
        <dbReference type="ChEBI" id="CHEBI:18420"/>
    </ligand>
</feature>
<organism evidence="9 10">
    <name type="scientific">Sulfuricaulis limicola</name>
    <dbReference type="NCBI Taxonomy" id="1620215"/>
    <lineage>
        <taxon>Bacteria</taxon>
        <taxon>Pseudomonadati</taxon>
        <taxon>Pseudomonadota</taxon>
        <taxon>Gammaproteobacteria</taxon>
        <taxon>Acidiferrobacterales</taxon>
        <taxon>Acidiferrobacteraceae</taxon>
        <taxon>Sulfuricaulis</taxon>
    </lineage>
</organism>
<dbReference type="InterPro" id="IPR004472">
    <property type="entry name" value="DTB_synth_BioD"/>
</dbReference>
<name>A0A1B4XD32_9GAMM</name>
<comment type="cofactor">
    <cofactor evidence="8">
        <name>Mg(2+)</name>
        <dbReference type="ChEBI" id="CHEBI:18420"/>
    </cofactor>
</comment>
<dbReference type="OrthoDB" id="9802097at2"/>
<keyword evidence="10" id="KW-1185">Reference proteome</keyword>
<keyword evidence="7 8" id="KW-0460">Magnesium</keyword>
<dbReference type="PANTHER" id="PTHR43210">
    <property type="entry name" value="DETHIOBIOTIN SYNTHETASE"/>
    <property type="match status" value="1"/>
</dbReference>
<feature type="binding site" evidence="8">
    <location>
        <begin position="176"/>
        <end position="177"/>
    </location>
    <ligand>
        <name>ATP</name>
        <dbReference type="ChEBI" id="CHEBI:30616"/>
    </ligand>
</feature>
<feature type="binding site" evidence="8">
    <location>
        <position position="55"/>
    </location>
    <ligand>
        <name>ATP</name>
        <dbReference type="ChEBI" id="CHEBI:30616"/>
    </ligand>
</feature>